<evidence type="ECO:0000256" key="5">
    <source>
        <dbReference type="ARBA" id="ARBA00022989"/>
    </source>
</evidence>
<reference evidence="10" key="2">
    <citation type="submission" date="2025-08" db="UniProtKB">
        <authorList>
            <consortium name="Ensembl"/>
        </authorList>
    </citation>
    <scope>IDENTIFICATION</scope>
</reference>
<evidence type="ECO:0000313" key="11">
    <source>
        <dbReference type="Proteomes" id="UP000472263"/>
    </source>
</evidence>
<evidence type="ECO:0000256" key="9">
    <source>
        <dbReference type="SAM" id="Phobius"/>
    </source>
</evidence>
<evidence type="ECO:0000256" key="3">
    <source>
        <dbReference type="ARBA" id="ARBA00022692"/>
    </source>
</evidence>
<feature type="transmembrane region" description="Helical" evidence="9">
    <location>
        <begin position="211"/>
        <end position="230"/>
    </location>
</feature>
<evidence type="ECO:0000256" key="6">
    <source>
        <dbReference type="ARBA" id="ARBA00023136"/>
    </source>
</evidence>
<comment type="similarity">
    <text evidence="7">Belongs to the MPDU1 (TC 2.A.43.3) family.</text>
</comment>
<sequence>MATSPVKDFLLSHLMPEPCYHEFFVNLHFIHVPCLRIVLSKTVGFWILLDTVLAQLPQVLKIMRKRSAAGLSLTSVLLQLYAASCPVVFCMANSFPLYAWGERLFTLVQIAVIGFLILHYHGDDLKGLLFLLAYSGIMLLLGSYATAAVVSMMQASSIVAVIASKLIQAGTNYCNSHTGQLSSLSVLLVWAGSLALIFVSLQETGNSLNTLAHILSACLSCVLLAQVLCYRSNNTAMKQKSE</sequence>
<comment type="subcellular location">
    <subcellularLocation>
        <location evidence="1 8">Membrane</location>
        <topology evidence="1 8">Multi-pass membrane protein</topology>
    </subcellularLocation>
</comment>
<accession>A0A667YXI2</accession>
<dbReference type="AlphaFoldDB" id="A0A667YXI2"/>
<dbReference type="GeneTree" id="ENSGT00940000153916"/>
<feature type="transmembrane region" description="Helical" evidence="9">
    <location>
        <begin position="128"/>
        <end position="150"/>
    </location>
</feature>
<gene>
    <name evidence="10" type="primary">LOC115372046</name>
</gene>
<dbReference type="GO" id="GO:0009312">
    <property type="term" value="P:oligosaccharide biosynthetic process"/>
    <property type="evidence" value="ECO:0007669"/>
    <property type="project" value="TreeGrafter"/>
</dbReference>
<dbReference type="Ensembl" id="ENSMMDT00005036124.1">
    <property type="protein sequence ID" value="ENSMMDP00005035350.1"/>
    <property type="gene ID" value="ENSMMDG00005016610.1"/>
</dbReference>
<evidence type="ECO:0000256" key="2">
    <source>
        <dbReference type="ARBA" id="ARBA00022448"/>
    </source>
</evidence>
<dbReference type="Pfam" id="PF04193">
    <property type="entry name" value="PQ-loop"/>
    <property type="match status" value="1"/>
</dbReference>
<dbReference type="PIRSF" id="PIRSF023381">
    <property type="entry name" value="MannP-dilichol_defect-1p"/>
    <property type="match status" value="1"/>
</dbReference>
<dbReference type="InterPro" id="IPR006603">
    <property type="entry name" value="PQ-loop_rpt"/>
</dbReference>
<evidence type="ECO:0000256" key="8">
    <source>
        <dbReference type="PIRNR" id="PIRNR023381"/>
    </source>
</evidence>
<keyword evidence="11" id="KW-1185">Reference proteome</keyword>
<dbReference type="RefSeq" id="XP_029925605.1">
    <property type="nucleotide sequence ID" value="XM_030069745.1"/>
</dbReference>
<evidence type="ECO:0000313" key="10">
    <source>
        <dbReference type="Ensembl" id="ENSMMDP00005035350.1"/>
    </source>
</evidence>
<dbReference type="GeneID" id="115372046"/>
<protein>
    <recommendedName>
        <fullName evidence="8">Solute carrier family 66 member 3</fullName>
    </recommendedName>
</protein>
<dbReference type="OrthoDB" id="271506at2759"/>
<organism evidence="10 11">
    <name type="scientific">Myripristis murdjan</name>
    <name type="common">pinecone soldierfish</name>
    <dbReference type="NCBI Taxonomy" id="586833"/>
    <lineage>
        <taxon>Eukaryota</taxon>
        <taxon>Metazoa</taxon>
        <taxon>Chordata</taxon>
        <taxon>Craniata</taxon>
        <taxon>Vertebrata</taxon>
        <taxon>Euteleostomi</taxon>
        <taxon>Actinopterygii</taxon>
        <taxon>Neopterygii</taxon>
        <taxon>Teleostei</taxon>
        <taxon>Neoteleostei</taxon>
        <taxon>Acanthomorphata</taxon>
        <taxon>Holocentriformes</taxon>
        <taxon>Holocentridae</taxon>
        <taxon>Myripristis</taxon>
    </lineage>
</organism>
<dbReference type="InParanoid" id="A0A667YXI2"/>
<dbReference type="GO" id="GO:0016020">
    <property type="term" value="C:membrane"/>
    <property type="evidence" value="ECO:0007669"/>
    <property type="project" value="UniProtKB-SubCell"/>
</dbReference>
<keyword evidence="4" id="KW-0677">Repeat</keyword>
<keyword evidence="6 8" id="KW-0472">Membrane</keyword>
<name>A0A667YXI2_9TELE</name>
<proteinExistence type="inferred from homology"/>
<dbReference type="PANTHER" id="PTHR12226">
    <property type="entry name" value="MANNOSE-P-DOLICHOL UTILIZATION DEFECT 1 LEC35 -RELATED"/>
    <property type="match status" value="1"/>
</dbReference>
<evidence type="ECO:0000256" key="7">
    <source>
        <dbReference type="ARBA" id="ARBA00038475"/>
    </source>
</evidence>
<dbReference type="PANTHER" id="PTHR12226:SF2">
    <property type="entry name" value="MANNOSE-P-DOLICHOL UTILIZATION DEFECT 1 PROTEIN"/>
    <property type="match status" value="1"/>
</dbReference>
<evidence type="ECO:0000256" key="4">
    <source>
        <dbReference type="ARBA" id="ARBA00022737"/>
    </source>
</evidence>
<keyword evidence="5 8" id="KW-1133">Transmembrane helix</keyword>
<dbReference type="InterPro" id="IPR016817">
    <property type="entry name" value="MannP-dilichol_defect-1"/>
</dbReference>
<feature type="transmembrane region" description="Helical" evidence="9">
    <location>
        <begin position="69"/>
        <end position="92"/>
    </location>
</feature>
<evidence type="ECO:0000256" key="1">
    <source>
        <dbReference type="ARBA" id="ARBA00004141"/>
    </source>
</evidence>
<feature type="transmembrane region" description="Helical" evidence="9">
    <location>
        <begin position="181"/>
        <end position="199"/>
    </location>
</feature>
<feature type="transmembrane region" description="Helical" evidence="9">
    <location>
        <begin position="104"/>
        <end position="122"/>
    </location>
</feature>
<reference evidence="10" key="1">
    <citation type="submission" date="2019-06" db="EMBL/GenBank/DDBJ databases">
        <authorList>
            <consortium name="Wellcome Sanger Institute Data Sharing"/>
        </authorList>
    </citation>
    <scope>NUCLEOTIDE SEQUENCE [LARGE SCALE GENOMIC DNA]</scope>
</reference>
<keyword evidence="3 8" id="KW-0812">Transmembrane</keyword>
<dbReference type="SMART" id="SM00679">
    <property type="entry name" value="CTNS"/>
    <property type="match status" value="2"/>
</dbReference>
<keyword evidence="2" id="KW-0813">Transport</keyword>
<dbReference type="Gene3D" id="1.20.1280.290">
    <property type="match status" value="1"/>
</dbReference>
<dbReference type="Proteomes" id="UP000472263">
    <property type="component" value="Chromosome 14"/>
</dbReference>
<dbReference type="FunFam" id="1.20.1280.290:FF:000006">
    <property type="entry name" value="mannose-P-dolichol utilization defect 1 protein"/>
    <property type="match status" value="1"/>
</dbReference>
<reference evidence="10" key="3">
    <citation type="submission" date="2025-09" db="UniProtKB">
        <authorList>
            <consortium name="Ensembl"/>
        </authorList>
    </citation>
    <scope>IDENTIFICATION</scope>
</reference>